<gene>
    <name evidence="1" type="ORF">CASFOL_002840</name>
</gene>
<dbReference type="Proteomes" id="UP001632038">
    <property type="component" value="Unassembled WGS sequence"/>
</dbReference>
<reference evidence="2" key="1">
    <citation type="journal article" date="2024" name="IScience">
        <title>Strigolactones Initiate the Formation of Haustorium-like Structures in Castilleja.</title>
        <authorList>
            <person name="Buerger M."/>
            <person name="Peterson D."/>
            <person name="Chory J."/>
        </authorList>
    </citation>
    <scope>NUCLEOTIDE SEQUENCE [LARGE SCALE GENOMIC DNA]</scope>
</reference>
<proteinExistence type="predicted"/>
<keyword evidence="2" id="KW-1185">Reference proteome</keyword>
<name>A0ABD3EFZ8_9LAMI</name>
<dbReference type="AlphaFoldDB" id="A0ABD3EFZ8"/>
<protein>
    <submittedName>
        <fullName evidence="1">Uncharacterized protein</fullName>
    </submittedName>
</protein>
<sequence>MNTSFQENFDRLKFINDILMEEDEDWENNFFMFHDSLALQATEKSFYDALNNHNLDHKYNSDDHLLLTNSVSKDVSAAANGHQIVSQMNPSWISGSLCETHDFDTFNLRYEFPRHGSRLKDNKTGDHYVMKKRKAGDGDFTDDQRMTKKTS</sequence>
<organism evidence="1 2">
    <name type="scientific">Castilleja foliolosa</name>
    <dbReference type="NCBI Taxonomy" id="1961234"/>
    <lineage>
        <taxon>Eukaryota</taxon>
        <taxon>Viridiplantae</taxon>
        <taxon>Streptophyta</taxon>
        <taxon>Embryophyta</taxon>
        <taxon>Tracheophyta</taxon>
        <taxon>Spermatophyta</taxon>
        <taxon>Magnoliopsida</taxon>
        <taxon>eudicotyledons</taxon>
        <taxon>Gunneridae</taxon>
        <taxon>Pentapetalae</taxon>
        <taxon>asterids</taxon>
        <taxon>lamiids</taxon>
        <taxon>Lamiales</taxon>
        <taxon>Orobanchaceae</taxon>
        <taxon>Pedicularideae</taxon>
        <taxon>Castillejinae</taxon>
        <taxon>Castilleja</taxon>
    </lineage>
</organism>
<accession>A0ABD3EFZ8</accession>
<evidence type="ECO:0000313" key="1">
    <source>
        <dbReference type="EMBL" id="KAL3653159.1"/>
    </source>
</evidence>
<evidence type="ECO:0000313" key="2">
    <source>
        <dbReference type="Proteomes" id="UP001632038"/>
    </source>
</evidence>
<dbReference type="EMBL" id="JAVIJP010000005">
    <property type="protein sequence ID" value="KAL3653159.1"/>
    <property type="molecule type" value="Genomic_DNA"/>
</dbReference>
<comment type="caution">
    <text evidence="1">The sequence shown here is derived from an EMBL/GenBank/DDBJ whole genome shotgun (WGS) entry which is preliminary data.</text>
</comment>